<comment type="similarity">
    <text evidence="1">Belongs to the helicase family.</text>
</comment>
<keyword evidence="1" id="KW-0378">Hydrolase</keyword>
<keyword evidence="1" id="KW-0347">Helicase</keyword>
<evidence type="ECO:0000313" key="4">
    <source>
        <dbReference type="Proteomes" id="UP000299102"/>
    </source>
</evidence>
<dbReference type="EMBL" id="BGZK01000276">
    <property type="protein sequence ID" value="GBP33631.1"/>
    <property type="molecule type" value="Genomic_DNA"/>
</dbReference>
<dbReference type="OrthoDB" id="272985at2759"/>
<keyword evidence="1" id="KW-0547">Nucleotide-binding</keyword>
<dbReference type="GO" id="GO:0043139">
    <property type="term" value="F:5'-3' DNA helicase activity"/>
    <property type="evidence" value="ECO:0007669"/>
    <property type="project" value="UniProtKB-EC"/>
</dbReference>
<dbReference type="GO" id="GO:0000723">
    <property type="term" value="P:telomere maintenance"/>
    <property type="evidence" value="ECO:0007669"/>
    <property type="project" value="InterPro"/>
</dbReference>
<accession>A0A4C1V4C5</accession>
<evidence type="ECO:0000313" key="3">
    <source>
        <dbReference type="EMBL" id="GBP33631.1"/>
    </source>
</evidence>
<dbReference type="Proteomes" id="UP000299102">
    <property type="component" value="Unassembled WGS sequence"/>
</dbReference>
<dbReference type="STRING" id="151549.A0A4C1V4C5"/>
<dbReference type="PANTHER" id="PTHR10492">
    <property type="match status" value="1"/>
</dbReference>
<sequence length="165" mass="18685">MAHRTSLEALDRTLQDLRDNTNVMGGVLLMLSGEFSQTLRVIPKSTPADEIKACLKKSVTWEYVKIIKLTTNVRAQISGDEKAQEFSEKLLQVGEGTYAIYENTCQITLTNDLHNVVETPEQLINEVYPSIAENYTNSEWLRERIILATKNDIINGINNVIQEMI</sequence>
<comment type="cofactor">
    <cofactor evidence="1">
        <name>Mg(2+)</name>
        <dbReference type="ChEBI" id="CHEBI:18420"/>
    </cofactor>
</comment>
<comment type="caution">
    <text evidence="3">The sequence shown here is derived from an EMBL/GenBank/DDBJ whole genome shotgun (WGS) entry which is preliminary data.</text>
</comment>
<dbReference type="EC" id="5.6.2.3" evidence="1"/>
<name>A0A4C1V4C5_EUMVA</name>
<keyword evidence="1" id="KW-0067">ATP-binding</keyword>
<organism evidence="3 4">
    <name type="scientific">Eumeta variegata</name>
    <name type="common">Bagworm moth</name>
    <name type="synonym">Eumeta japonica</name>
    <dbReference type="NCBI Taxonomy" id="151549"/>
    <lineage>
        <taxon>Eukaryota</taxon>
        <taxon>Metazoa</taxon>
        <taxon>Ecdysozoa</taxon>
        <taxon>Arthropoda</taxon>
        <taxon>Hexapoda</taxon>
        <taxon>Insecta</taxon>
        <taxon>Pterygota</taxon>
        <taxon>Neoptera</taxon>
        <taxon>Endopterygota</taxon>
        <taxon>Lepidoptera</taxon>
        <taxon>Glossata</taxon>
        <taxon>Ditrysia</taxon>
        <taxon>Tineoidea</taxon>
        <taxon>Psychidae</taxon>
        <taxon>Oiketicinae</taxon>
        <taxon>Eumeta</taxon>
    </lineage>
</organism>
<keyword evidence="1" id="KW-0234">DNA repair</keyword>
<dbReference type="GO" id="GO:0005524">
    <property type="term" value="F:ATP binding"/>
    <property type="evidence" value="ECO:0007669"/>
    <property type="project" value="UniProtKB-KW"/>
</dbReference>
<keyword evidence="1" id="KW-0233">DNA recombination</keyword>
<dbReference type="GO" id="GO:0006281">
    <property type="term" value="P:DNA repair"/>
    <property type="evidence" value="ECO:0007669"/>
    <property type="project" value="UniProtKB-KW"/>
</dbReference>
<dbReference type="PANTHER" id="PTHR10492:SF90">
    <property type="entry name" value="ATP-DEPENDENT DNA HELICASE"/>
    <property type="match status" value="1"/>
</dbReference>
<evidence type="ECO:0000259" key="2">
    <source>
        <dbReference type="Pfam" id="PF05970"/>
    </source>
</evidence>
<comment type="catalytic activity">
    <reaction evidence="1">
        <text>ATP + H2O = ADP + phosphate + H(+)</text>
        <dbReference type="Rhea" id="RHEA:13065"/>
        <dbReference type="ChEBI" id="CHEBI:15377"/>
        <dbReference type="ChEBI" id="CHEBI:15378"/>
        <dbReference type="ChEBI" id="CHEBI:30616"/>
        <dbReference type="ChEBI" id="CHEBI:43474"/>
        <dbReference type="ChEBI" id="CHEBI:456216"/>
        <dbReference type="EC" id="5.6.2.3"/>
    </reaction>
</comment>
<evidence type="ECO:0000256" key="1">
    <source>
        <dbReference type="RuleBase" id="RU363044"/>
    </source>
</evidence>
<dbReference type="AlphaFoldDB" id="A0A4C1V4C5"/>
<protein>
    <recommendedName>
        <fullName evidence="1">ATP-dependent DNA helicase</fullName>
        <ecNumber evidence="1">5.6.2.3</ecNumber>
    </recommendedName>
</protein>
<dbReference type="InterPro" id="IPR010285">
    <property type="entry name" value="DNA_helicase_pif1-like_DEAD"/>
</dbReference>
<gene>
    <name evidence="3" type="ORF">EVAR_32129_1</name>
</gene>
<dbReference type="GO" id="GO:0016887">
    <property type="term" value="F:ATP hydrolysis activity"/>
    <property type="evidence" value="ECO:0007669"/>
    <property type="project" value="RHEA"/>
</dbReference>
<keyword evidence="1" id="KW-0227">DNA damage</keyword>
<feature type="domain" description="DNA helicase Pif1-like DEAD-box helicase" evidence="2">
    <location>
        <begin position="1"/>
        <end position="99"/>
    </location>
</feature>
<proteinExistence type="inferred from homology"/>
<dbReference type="GO" id="GO:0006310">
    <property type="term" value="P:DNA recombination"/>
    <property type="evidence" value="ECO:0007669"/>
    <property type="project" value="UniProtKB-KW"/>
</dbReference>
<keyword evidence="4" id="KW-1185">Reference proteome</keyword>
<reference evidence="3 4" key="1">
    <citation type="journal article" date="2019" name="Commun. Biol.">
        <title>The bagworm genome reveals a unique fibroin gene that provides high tensile strength.</title>
        <authorList>
            <person name="Kono N."/>
            <person name="Nakamura H."/>
            <person name="Ohtoshi R."/>
            <person name="Tomita M."/>
            <person name="Numata K."/>
            <person name="Arakawa K."/>
        </authorList>
    </citation>
    <scope>NUCLEOTIDE SEQUENCE [LARGE SCALE GENOMIC DNA]</scope>
</reference>
<dbReference type="Pfam" id="PF05970">
    <property type="entry name" value="PIF1"/>
    <property type="match status" value="1"/>
</dbReference>